<dbReference type="PROSITE" id="PS50879">
    <property type="entry name" value="RNASE_H_1"/>
    <property type="match status" value="1"/>
</dbReference>
<dbReference type="EMBL" id="BGPR01034704">
    <property type="protein sequence ID" value="GBO09179.1"/>
    <property type="molecule type" value="Genomic_DNA"/>
</dbReference>
<dbReference type="GO" id="GO:0003676">
    <property type="term" value="F:nucleic acid binding"/>
    <property type="evidence" value="ECO:0007669"/>
    <property type="project" value="InterPro"/>
</dbReference>
<dbReference type="InterPro" id="IPR002156">
    <property type="entry name" value="RNaseH_domain"/>
</dbReference>
<protein>
    <recommendedName>
        <fullName evidence="1">RNase H type-1 domain-containing protein</fullName>
    </recommendedName>
</protein>
<reference evidence="2 3" key="1">
    <citation type="journal article" date="2019" name="Sci. Rep.">
        <title>Orb-weaving spider Araneus ventricosus genome elucidates the spidroin gene catalogue.</title>
        <authorList>
            <person name="Kono N."/>
            <person name="Nakamura H."/>
            <person name="Ohtoshi R."/>
            <person name="Moran D.A.P."/>
            <person name="Shinohara A."/>
            <person name="Yoshida Y."/>
            <person name="Fujiwara M."/>
            <person name="Mori M."/>
            <person name="Tomita M."/>
            <person name="Arakawa K."/>
        </authorList>
    </citation>
    <scope>NUCLEOTIDE SEQUENCE [LARGE SCALE GENOMIC DNA]</scope>
</reference>
<evidence type="ECO:0000313" key="3">
    <source>
        <dbReference type="Proteomes" id="UP000499080"/>
    </source>
</evidence>
<dbReference type="Proteomes" id="UP000499080">
    <property type="component" value="Unassembled WGS sequence"/>
</dbReference>
<dbReference type="GO" id="GO:0004523">
    <property type="term" value="F:RNA-DNA hybrid ribonuclease activity"/>
    <property type="evidence" value="ECO:0007669"/>
    <property type="project" value="InterPro"/>
</dbReference>
<accession>A0A4Y2U851</accession>
<proteinExistence type="predicted"/>
<sequence>MAVLHSHTPHHLVRHIQSLLTHNQNILVRWLKAHVGYRGNEEADTLAKKTFTEGVVVEALKPRCELKKHLQELFFKKMAKSLGYWKLWTFCSLSAQNSSPKISLLDT</sequence>
<dbReference type="InterPro" id="IPR036397">
    <property type="entry name" value="RNaseH_sf"/>
</dbReference>
<comment type="caution">
    <text evidence="2">The sequence shown here is derived from an EMBL/GenBank/DDBJ whole genome shotgun (WGS) entry which is preliminary data.</text>
</comment>
<evidence type="ECO:0000313" key="2">
    <source>
        <dbReference type="EMBL" id="GBO09179.1"/>
    </source>
</evidence>
<dbReference type="InterPro" id="IPR012337">
    <property type="entry name" value="RNaseH-like_sf"/>
</dbReference>
<evidence type="ECO:0000259" key="1">
    <source>
        <dbReference type="PROSITE" id="PS50879"/>
    </source>
</evidence>
<organism evidence="2 3">
    <name type="scientific">Araneus ventricosus</name>
    <name type="common">Orbweaver spider</name>
    <name type="synonym">Epeira ventricosa</name>
    <dbReference type="NCBI Taxonomy" id="182803"/>
    <lineage>
        <taxon>Eukaryota</taxon>
        <taxon>Metazoa</taxon>
        <taxon>Ecdysozoa</taxon>
        <taxon>Arthropoda</taxon>
        <taxon>Chelicerata</taxon>
        <taxon>Arachnida</taxon>
        <taxon>Araneae</taxon>
        <taxon>Araneomorphae</taxon>
        <taxon>Entelegynae</taxon>
        <taxon>Araneoidea</taxon>
        <taxon>Araneidae</taxon>
        <taxon>Araneus</taxon>
    </lineage>
</organism>
<name>A0A4Y2U851_ARAVE</name>
<feature type="domain" description="RNase H type-1" evidence="1">
    <location>
        <begin position="1"/>
        <end position="52"/>
    </location>
</feature>
<dbReference type="Gene3D" id="3.30.420.10">
    <property type="entry name" value="Ribonuclease H-like superfamily/Ribonuclease H"/>
    <property type="match status" value="1"/>
</dbReference>
<dbReference type="AlphaFoldDB" id="A0A4Y2U851"/>
<gene>
    <name evidence="2" type="ORF">AVEN_13822_1</name>
</gene>
<dbReference type="SUPFAM" id="SSF53098">
    <property type="entry name" value="Ribonuclease H-like"/>
    <property type="match status" value="1"/>
</dbReference>
<keyword evidence="3" id="KW-1185">Reference proteome</keyword>